<protein>
    <submittedName>
        <fullName evidence="1">Uncharacterized protein</fullName>
    </submittedName>
</protein>
<reference evidence="1" key="1">
    <citation type="submission" date="2020-03" db="EMBL/GenBank/DDBJ databases">
        <title>Hybrid Assembly of Korean Phytophthora infestans isolates.</title>
        <authorList>
            <person name="Prokchorchik M."/>
            <person name="Lee Y."/>
            <person name="Seo J."/>
            <person name="Cho J.-H."/>
            <person name="Park Y.-E."/>
            <person name="Jang D.-C."/>
            <person name="Im J.-S."/>
            <person name="Choi J.-G."/>
            <person name="Park H.-J."/>
            <person name="Lee G.-B."/>
            <person name="Lee Y.-G."/>
            <person name="Hong S.-Y."/>
            <person name="Cho K."/>
            <person name="Sohn K.H."/>
        </authorList>
    </citation>
    <scope>NUCLEOTIDE SEQUENCE</scope>
    <source>
        <strain evidence="1">KR_2_A2</strain>
    </source>
</reference>
<name>A0A8S9V5C6_PHYIN</name>
<proteinExistence type="predicted"/>
<accession>A0A8S9V5C6</accession>
<gene>
    <name evidence="1" type="ORF">GN958_ATG04434</name>
</gene>
<dbReference type="Proteomes" id="UP000704712">
    <property type="component" value="Unassembled WGS sequence"/>
</dbReference>
<sequence>MSGGKRAHRLEAEPKHREHVSAVMRPAWQRNEVLKVSLRKVMEYLLYSMPVQFVHGSNTS</sequence>
<evidence type="ECO:0000313" key="1">
    <source>
        <dbReference type="EMBL" id="KAF4146409.1"/>
    </source>
</evidence>
<evidence type="ECO:0000313" key="2">
    <source>
        <dbReference type="Proteomes" id="UP000704712"/>
    </source>
</evidence>
<dbReference type="EMBL" id="JAACNO010000617">
    <property type="protein sequence ID" value="KAF4146409.1"/>
    <property type="molecule type" value="Genomic_DNA"/>
</dbReference>
<dbReference type="AlphaFoldDB" id="A0A8S9V5C6"/>
<comment type="caution">
    <text evidence="1">The sequence shown here is derived from an EMBL/GenBank/DDBJ whole genome shotgun (WGS) entry which is preliminary data.</text>
</comment>
<organism evidence="1 2">
    <name type="scientific">Phytophthora infestans</name>
    <name type="common">Potato late blight agent</name>
    <name type="synonym">Botrytis infestans</name>
    <dbReference type="NCBI Taxonomy" id="4787"/>
    <lineage>
        <taxon>Eukaryota</taxon>
        <taxon>Sar</taxon>
        <taxon>Stramenopiles</taxon>
        <taxon>Oomycota</taxon>
        <taxon>Peronosporomycetes</taxon>
        <taxon>Peronosporales</taxon>
        <taxon>Peronosporaceae</taxon>
        <taxon>Phytophthora</taxon>
    </lineage>
</organism>